<dbReference type="GO" id="GO:0002020">
    <property type="term" value="F:protease binding"/>
    <property type="evidence" value="ECO:0007669"/>
    <property type="project" value="TreeGrafter"/>
</dbReference>
<dbReference type="InterPro" id="IPR001820">
    <property type="entry name" value="TIMP"/>
</dbReference>
<dbReference type="SUPFAM" id="SSF50242">
    <property type="entry name" value="TIMP-like"/>
    <property type="match status" value="1"/>
</dbReference>
<evidence type="ECO:0000313" key="8">
    <source>
        <dbReference type="EMBL" id="KAK5977520.1"/>
    </source>
</evidence>
<evidence type="ECO:0000256" key="3">
    <source>
        <dbReference type="ARBA" id="ARBA00023157"/>
    </source>
</evidence>
<dbReference type="Proteomes" id="UP001331761">
    <property type="component" value="Unassembled WGS sequence"/>
</dbReference>
<feature type="signal peptide" evidence="6">
    <location>
        <begin position="1"/>
        <end position="16"/>
    </location>
</feature>
<feature type="chain" id="PRO_5043037957" description="NTR domain-containing protein" evidence="6">
    <location>
        <begin position="17"/>
        <end position="139"/>
    </location>
</feature>
<dbReference type="CDD" id="cd03577">
    <property type="entry name" value="NTR_TIMP_like"/>
    <property type="match status" value="1"/>
</dbReference>
<comment type="subcellular location">
    <subcellularLocation>
        <location evidence="1">Secreted</location>
    </subcellularLocation>
</comment>
<dbReference type="SMART" id="SM00206">
    <property type="entry name" value="NTR"/>
    <property type="match status" value="1"/>
</dbReference>
<evidence type="ECO:0000313" key="9">
    <source>
        <dbReference type="Proteomes" id="UP001331761"/>
    </source>
</evidence>
<dbReference type="EMBL" id="WIXE01010504">
    <property type="protein sequence ID" value="KAK5977520.1"/>
    <property type="molecule type" value="Genomic_DNA"/>
</dbReference>
<feature type="disulfide bond" evidence="5">
    <location>
        <begin position="21"/>
        <end position="117"/>
    </location>
</feature>
<evidence type="ECO:0000256" key="2">
    <source>
        <dbReference type="ARBA" id="ARBA00022525"/>
    </source>
</evidence>
<dbReference type="PANTHER" id="PTHR11844:SF25">
    <property type="entry name" value="NTR DOMAIN-CONTAINING PROTEIN"/>
    <property type="match status" value="1"/>
</dbReference>
<dbReference type="PROSITE" id="PS50189">
    <property type="entry name" value="NTR"/>
    <property type="match status" value="1"/>
</dbReference>
<dbReference type="InterPro" id="IPR008993">
    <property type="entry name" value="TIMP-like_OB-fold"/>
</dbReference>
<keyword evidence="2" id="KW-0964">Secreted</keyword>
<dbReference type="Gene3D" id="2.40.50.120">
    <property type="match status" value="1"/>
</dbReference>
<organism evidence="8 9">
    <name type="scientific">Trichostrongylus colubriformis</name>
    <name type="common">Black scour worm</name>
    <dbReference type="NCBI Taxonomy" id="6319"/>
    <lineage>
        <taxon>Eukaryota</taxon>
        <taxon>Metazoa</taxon>
        <taxon>Ecdysozoa</taxon>
        <taxon>Nematoda</taxon>
        <taxon>Chromadorea</taxon>
        <taxon>Rhabditida</taxon>
        <taxon>Rhabditina</taxon>
        <taxon>Rhabditomorpha</taxon>
        <taxon>Strongyloidea</taxon>
        <taxon>Trichostrongylidae</taxon>
        <taxon>Trichostrongylus</taxon>
    </lineage>
</organism>
<dbReference type="AlphaFoldDB" id="A0AAN8FDQ7"/>
<proteinExistence type="predicted"/>
<evidence type="ECO:0000256" key="6">
    <source>
        <dbReference type="SAM" id="SignalP"/>
    </source>
</evidence>
<keyword evidence="4" id="KW-0479">Metal-binding</keyword>
<reference evidence="8 9" key="1">
    <citation type="submission" date="2019-10" db="EMBL/GenBank/DDBJ databases">
        <title>Assembly and Annotation for the nematode Trichostrongylus colubriformis.</title>
        <authorList>
            <person name="Martin J."/>
        </authorList>
    </citation>
    <scope>NUCLEOTIDE SEQUENCE [LARGE SCALE GENOMIC DNA]</scope>
    <source>
        <strain evidence="8">G859</strain>
        <tissue evidence="8">Whole worm</tissue>
    </source>
</reference>
<evidence type="ECO:0000256" key="1">
    <source>
        <dbReference type="ARBA" id="ARBA00004613"/>
    </source>
</evidence>
<evidence type="ECO:0000259" key="7">
    <source>
        <dbReference type="PROSITE" id="PS50189"/>
    </source>
</evidence>
<dbReference type="GO" id="GO:0031012">
    <property type="term" value="C:extracellular matrix"/>
    <property type="evidence" value="ECO:0007669"/>
    <property type="project" value="TreeGrafter"/>
</dbReference>
<sequence length="139" mass="14739">MRRLPVFLACVVTAYGQACTCTPAPSLKDAFCSSEFVSHVSVTAATEKSSTPPDTQEIVYDVQHIRVYKKPAGTAELPNQVFITFQSASCGVALAVGTEYLLGGEVADSGELRGNSCGLHMEWTSLSDADRAALDTLSC</sequence>
<dbReference type="Pfam" id="PF00965">
    <property type="entry name" value="TIMP"/>
    <property type="match status" value="1"/>
</dbReference>
<dbReference type="GO" id="GO:0008191">
    <property type="term" value="F:metalloendopeptidase inhibitor activity"/>
    <property type="evidence" value="ECO:0007669"/>
    <property type="project" value="InterPro"/>
</dbReference>
<keyword evidence="9" id="KW-1185">Reference proteome</keyword>
<dbReference type="PANTHER" id="PTHR11844">
    <property type="entry name" value="METALLOPROTEASE INHIBITOR"/>
    <property type="match status" value="1"/>
</dbReference>
<keyword evidence="3 5" id="KW-1015">Disulfide bond</keyword>
<feature type="binding site" evidence="4">
    <location>
        <position position="19"/>
    </location>
    <ligand>
        <name>Zn(2+)</name>
        <dbReference type="ChEBI" id="CHEBI:29105"/>
        <note>ligand shared with metalloproteinase partner</note>
    </ligand>
</feature>
<keyword evidence="6" id="KW-0732">Signal</keyword>
<dbReference type="GO" id="GO:0046872">
    <property type="term" value="F:metal ion binding"/>
    <property type="evidence" value="ECO:0007669"/>
    <property type="project" value="UniProtKB-KW"/>
</dbReference>
<comment type="caution">
    <text evidence="8">The sequence shown here is derived from an EMBL/GenBank/DDBJ whole genome shotgun (WGS) entry which is preliminary data.</text>
</comment>
<accession>A0AAN8FDQ7</accession>
<name>A0AAN8FDQ7_TRICO</name>
<evidence type="ECO:0000256" key="5">
    <source>
        <dbReference type="PIRSR" id="PIRSR601820-3"/>
    </source>
</evidence>
<keyword evidence="4" id="KW-0862">Zinc</keyword>
<evidence type="ECO:0000256" key="4">
    <source>
        <dbReference type="PIRSR" id="PIRSR601820-1"/>
    </source>
</evidence>
<dbReference type="InterPro" id="IPR001134">
    <property type="entry name" value="Netrin_domain"/>
</dbReference>
<dbReference type="GO" id="GO:0005615">
    <property type="term" value="C:extracellular space"/>
    <property type="evidence" value="ECO:0007669"/>
    <property type="project" value="TreeGrafter"/>
</dbReference>
<feature type="domain" description="NTR" evidence="7">
    <location>
        <begin position="19"/>
        <end position="139"/>
    </location>
</feature>
<protein>
    <recommendedName>
        <fullName evidence="7">NTR domain-containing protein</fullName>
    </recommendedName>
</protein>
<feature type="disulfide bond" evidence="5">
    <location>
        <begin position="19"/>
        <end position="90"/>
    </location>
</feature>
<dbReference type="GO" id="GO:0051045">
    <property type="term" value="P:negative regulation of membrane protein ectodomain proteolysis"/>
    <property type="evidence" value="ECO:0007669"/>
    <property type="project" value="TreeGrafter"/>
</dbReference>
<gene>
    <name evidence="8" type="ORF">GCK32_014421</name>
</gene>